<proteinExistence type="predicted"/>
<reference evidence="2 3" key="1">
    <citation type="submission" date="2020-04" db="EMBL/GenBank/DDBJ databases">
        <authorList>
            <person name="De Canck E."/>
        </authorList>
    </citation>
    <scope>NUCLEOTIDE SEQUENCE [LARGE SCALE GENOMIC DNA]</scope>
    <source>
        <strain evidence="2 3">LMG 28614</strain>
    </source>
</reference>
<protein>
    <submittedName>
        <fullName evidence="2">Multidrug resistance protein MexB</fullName>
    </submittedName>
</protein>
<dbReference type="PANTHER" id="PTHR32063:SF13">
    <property type="entry name" value="MULTIDRUG EFFLUX PUMP SUBUNIT ACRB-RELATED"/>
    <property type="match status" value="1"/>
</dbReference>
<dbReference type="EMBL" id="CADIKK010000001">
    <property type="protein sequence ID" value="CAB3776145.1"/>
    <property type="molecule type" value="Genomic_DNA"/>
</dbReference>
<dbReference type="AlphaFoldDB" id="A0A6S7CBC8"/>
<gene>
    <name evidence="2" type="primary">mexB</name>
    <name evidence="2" type="ORF">LMG28614_00155</name>
</gene>
<evidence type="ECO:0000256" key="1">
    <source>
        <dbReference type="SAM" id="Phobius"/>
    </source>
</evidence>
<keyword evidence="1" id="KW-0472">Membrane</keyword>
<accession>A0A6S7CBC8</accession>
<feature type="transmembrane region" description="Helical" evidence="1">
    <location>
        <begin position="165"/>
        <end position="185"/>
    </location>
</feature>
<dbReference type="GO" id="GO:0042910">
    <property type="term" value="F:xenobiotic transmembrane transporter activity"/>
    <property type="evidence" value="ECO:0007669"/>
    <property type="project" value="TreeGrafter"/>
</dbReference>
<evidence type="ECO:0000313" key="2">
    <source>
        <dbReference type="EMBL" id="CAB3776145.1"/>
    </source>
</evidence>
<dbReference type="Pfam" id="PF00873">
    <property type="entry name" value="ACR_tran"/>
    <property type="match status" value="1"/>
</dbReference>
<keyword evidence="1" id="KW-1133">Transmembrane helix</keyword>
<feature type="transmembrane region" description="Helical" evidence="1">
    <location>
        <begin position="112"/>
        <end position="133"/>
    </location>
</feature>
<dbReference type="PANTHER" id="PTHR32063">
    <property type="match status" value="1"/>
</dbReference>
<feature type="transmembrane region" description="Helical" evidence="1">
    <location>
        <begin position="191"/>
        <end position="215"/>
    </location>
</feature>
<evidence type="ECO:0000313" key="3">
    <source>
        <dbReference type="Proteomes" id="UP000494365"/>
    </source>
</evidence>
<name>A0A6S7CBC8_9BURK</name>
<sequence>MATLYNLAPAAAINGNPANGYSTGDAIAAFEQEAARILPAGIGYEWTAMSYQEKLVGNSAYWVFVMGVLLVFCVLAAQYESWLLPLAVVLAVPLALLGTAGTLALLGAANNLYTQIGLVLLIALSAKNAILIVEFARHLRAQGVGIAEAAVEAARLRFRPIMMTSFAFILGVVPLVIATGASASARRSLGIAVFSGMLASTCIAVLFIPSFYVLLQRLAERHAARETPRGTPPETSPDA</sequence>
<dbReference type="GO" id="GO:0005886">
    <property type="term" value="C:plasma membrane"/>
    <property type="evidence" value="ECO:0007669"/>
    <property type="project" value="TreeGrafter"/>
</dbReference>
<feature type="transmembrane region" description="Helical" evidence="1">
    <location>
        <begin position="84"/>
        <end position="106"/>
    </location>
</feature>
<dbReference type="Gene3D" id="3.30.70.1440">
    <property type="entry name" value="Multidrug efflux transporter AcrB pore domain"/>
    <property type="match status" value="1"/>
</dbReference>
<dbReference type="PRINTS" id="PR00702">
    <property type="entry name" value="ACRIFLAVINRP"/>
</dbReference>
<dbReference type="SUPFAM" id="SSF82866">
    <property type="entry name" value="Multidrug efflux transporter AcrB transmembrane domain"/>
    <property type="match status" value="1"/>
</dbReference>
<feature type="transmembrane region" description="Helical" evidence="1">
    <location>
        <begin position="59"/>
        <end position="77"/>
    </location>
</feature>
<keyword evidence="1" id="KW-0812">Transmembrane</keyword>
<dbReference type="InterPro" id="IPR001036">
    <property type="entry name" value="Acrflvin-R"/>
</dbReference>
<dbReference type="Gene3D" id="1.20.1640.10">
    <property type="entry name" value="Multidrug efflux transporter AcrB transmembrane domain"/>
    <property type="match status" value="1"/>
</dbReference>
<keyword evidence="3" id="KW-1185">Reference proteome</keyword>
<dbReference type="Proteomes" id="UP000494365">
    <property type="component" value="Unassembled WGS sequence"/>
</dbReference>
<organism evidence="2 3">
    <name type="scientific">Paraburkholderia ultramafica</name>
    <dbReference type="NCBI Taxonomy" id="1544867"/>
    <lineage>
        <taxon>Bacteria</taxon>
        <taxon>Pseudomonadati</taxon>
        <taxon>Pseudomonadota</taxon>
        <taxon>Betaproteobacteria</taxon>
        <taxon>Burkholderiales</taxon>
        <taxon>Burkholderiaceae</taxon>
        <taxon>Paraburkholderia</taxon>
    </lineage>
</organism>